<dbReference type="PANTHER" id="PTHR37711">
    <property type="entry name" value="OS01G0908400 PROTEIN"/>
    <property type="match status" value="1"/>
</dbReference>
<proteinExistence type="predicted"/>
<dbReference type="PANTHER" id="PTHR37711:SF2">
    <property type="entry name" value="TRANSMEMBRANE PROTEIN"/>
    <property type="match status" value="1"/>
</dbReference>
<name>A0A498KEN7_MALDO</name>
<protein>
    <submittedName>
        <fullName evidence="1">Uncharacterized protein</fullName>
    </submittedName>
</protein>
<dbReference type="STRING" id="3750.A0A498KEN7"/>
<gene>
    <name evidence="1" type="ORF">DVH24_039138</name>
</gene>
<dbReference type="EMBL" id="RDQH01000329">
    <property type="protein sequence ID" value="RXI04864.1"/>
    <property type="molecule type" value="Genomic_DNA"/>
</dbReference>
<evidence type="ECO:0000313" key="2">
    <source>
        <dbReference type="Proteomes" id="UP000290289"/>
    </source>
</evidence>
<comment type="caution">
    <text evidence="1">The sequence shown here is derived from an EMBL/GenBank/DDBJ whole genome shotgun (WGS) entry which is preliminary data.</text>
</comment>
<evidence type="ECO:0000313" key="1">
    <source>
        <dbReference type="EMBL" id="RXI04864.1"/>
    </source>
</evidence>
<dbReference type="AlphaFoldDB" id="A0A498KEN7"/>
<keyword evidence="2" id="KW-1185">Reference proteome</keyword>
<sequence>MAPKNLSLYFQGECRLSLSRSFSVFPLQKQKPSLHPPSSSSQNEKAKRMVKDVATYFSMTLGAFVFWQSLDEVHVRIALHQDEKVTGKWEVGDATELGRKSGVGEIPYLSDFSYFSPISITVTQHHDSHRRLISQSWNITTTTVRLRTPPPPSLLHCHTGFLPSFSQTHFASLSSTAVGMSLTHSPPQPLPGVLWVLYSLTLTDEDLDTLGFEKVTEEFIGECKLEALLLCHKKTGA</sequence>
<reference evidence="1 2" key="1">
    <citation type="submission" date="2018-10" db="EMBL/GenBank/DDBJ databases">
        <title>A high-quality apple genome assembly.</title>
        <authorList>
            <person name="Hu J."/>
        </authorList>
    </citation>
    <scope>NUCLEOTIDE SEQUENCE [LARGE SCALE GENOMIC DNA]</scope>
    <source>
        <strain evidence="2">cv. HFTH1</strain>
        <tissue evidence="1">Young leaf</tissue>
    </source>
</reference>
<organism evidence="1 2">
    <name type="scientific">Malus domestica</name>
    <name type="common">Apple</name>
    <name type="synonym">Pyrus malus</name>
    <dbReference type="NCBI Taxonomy" id="3750"/>
    <lineage>
        <taxon>Eukaryota</taxon>
        <taxon>Viridiplantae</taxon>
        <taxon>Streptophyta</taxon>
        <taxon>Embryophyta</taxon>
        <taxon>Tracheophyta</taxon>
        <taxon>Spermatophyta</taxon>
        <taxon>Magnoliopsida</taxon>
        <taxon>eudicotyledons</taxon>
        <taxon>Gunneridae</taxon>
        <taxon>Pentapetalae</taxon>
        <taxon>rosids</taxon>
        <taxon>fabids</taxon>
        <taxon>Rosales</taxon>
        <taxon>Rosaceae</taxon>
        <taxon>Amygdaloideae</taxon>
        <taxon>Maleae</taxon>
        <taxon>Malus</taxon>
    </lineage>
</organism>
<dbReference type="Proteomes" id="UP000290289">
    <property type="component" value="Chromosome 3"/>
</dbReference>
<accession>A0A498KEN7</accession>